<dbReference type="InterPro" id="IPR044846">
    <property type="entry name" value="GH10"/>
</dbReference>
<dbReference type="PROSITE" id="PS51760">
    <property type="entry name" value="GH10_2"/>
    <property type="match status" value="1"/>
</dbReference>
<evidence type="ECO:0000256" key="4">
    <source>
        <dbReference type="ARBA" id="ARBA00023277"/>
    </source>
</evidence>
<evidence type="ECO:0000256" key="6">
    <source>
        <dbReference type="ARBA" id="ARBA00023326"/>
    </source>
</evidence>
<protein>
    <recommendedName>
        <fullName evidence="9">GH10 domain-containing protein</fullName>
    </recommendedName>
</protein>
<gene>
    <name evidence="10" type="ORF">SAY86_022808</name>
</gene>
<dbReference type="GO" id="GO:0000272">
    <property type="term" value="P:polysaccharide catabolic process"/>
    <property type="evidence" value="ECO:0007669"/>
    <property type="project" value="UniProtKB-KW"/>
</dbReference>
<evidence type="ECO:0000256" key="1">
    <source>
        <dbReference type="ARBA" id="ARBA00007495"/>
    </source>
</evidence>
<dbReference type="SUPFAM" id="SSF49785">
    <property type="entry name" value="Galactose-binding domain-like"/>
    <property type="match status" value="1"/>
</dbReference>
<dbReference type="PANTHER" id="PTHR31490">
    <property type="entry name" value="GLYCOSYL HYDROLASE"/>
    <property type="match status" value="1"/>
</dbReference>
<dbReference type="SMART" id="SM00633">
    <property type="entry name" value="Glyco_10"/>
    <property type="match status" value="1"/>
</dbReference>
<keyword evidence="4" id="KW-0119">Carbohydrate metabolism</keyword>
<dbReference type="GO" id="GO:0031176">
    <property type="term" value="F:endo-1,4-beta-xylanase activity"/>
    <property type="evidence" value="ECO:0007669"/>
    <property type="project" value="UniProtKB-ARBA"/>
</dbReference>
<comment type="similarity">
    <text evidence="1">Belongs to the glycosyl hydrolase 10 (cellulase F) family.</text>
</comment>
<evidence type="ECO:0000256" key="3">
    <source>
        <dbReference type="ARBA" id="ARBA00022801"/>
    </source>
</evidence>
<evidence type="ECO:0000256" key="2">
    <source>
        <dbReference type="ARBA" id="ARBA00022737"/>
    </source>
</evidence>
<dbReference type="PANTHER" id="PTHR31490:SF2">
    <property type="entry name" value="GLYCOSYL HYDROLASE FAMILY 10 PROTEIN"/>
    <property type="match status" value="1"/>
</dbReference>
<dbReference type="InterPro" id="IPR008979">
    <property type="entry name" value="Galactose-bd-like_sf"/>
</dbReference>
<dbReference type="AlphaFoldDB" id="A0AAN7LNZ9"/>
<evidence type="ECO:0000313" key="11">
    <source>
        <dbReference type="Proteomes" id="UP001346149"/>
    </source>
</evidence>
<dbReference type="PROSITE" id="PS00591">
    <property type="entry name" value="GH10_1"/>
    <property type="match status" value="1"/>
</dbReference>
<dbReference type="Pfam" id="PF02018">
    <property type="entry name" value="CBM_4_9"/>
    <property type="match status" value="1"/>
</dbReference>
<feature type="domain" description="GH10" evidence="9">
    <location>
        <begin position="218"/>
        <end position="512"/>
    </location>
</feature>
<organism evidence="10 11">
    <name type="scientific">Trapa natans</name>
    <name type="common">Water chestnut</name>
    <dbReference type="NCBI Taxonomy" id="22666"/>
    <lineage>
        <taxon>Eukaryota</taxon>
        <taxon>Viridiplantae</taxon>
        <taxon>Streptophyta</taxon>
        <taxon>Embryophyta</taxon>
        <taxon>Tracheophyta</taxon>
        <taxon>Spermatophyta</taxon>
        <taxon>Magnoliopsida</taxon>
        <taxon>eudicotyledons</taxon>
        <taxon>Gunneridae</taxon>
        <taxon>Pentapetalae</taxon>
        <taxon>rosids</taxon>
        <taxon>malvids</taxon>
        <taxon>Myrtales</taxon>
        <taxon>Lythraceae</taxon>
        <taxon>Trapa</taxon>
    </lineage>
</organism>
<comment type="caution">
    <text evidence="10">The sequence shown here is derived from an EMBL/GenBank/DDBJ whole genome shotgun (WGS) entry which is preliminary data.</text>
</comment>
<keyword evidence="2" id="KW-0677">Repeat</keyword>
<dbReference type="SUPFAM" id="SSF51445">
    <property type="entry name" value="(Trans)glycosidases"/>
    <property type="match status" value="1"/>
</dbReference>
<keyword evidence="8" id="KW-0732">Signal</keyword>
<accession>A0AAN7LNZ9</accession>
<evidence type="ECO:0000259" key="9">
    <source>
        <dbReference type="PROSITE" id="PS51760"/>
    </source>
</evidence>
<keyword evidence="11" id="KW-1185">Reference proteome</keyword>
<name>A0AAN7LNZ9_TRANT</name>
<feature type="active site" description="Nucleophile" evidence="7">
    <location>
        <position position="450"/>
    </location>
</feature>
<feature type="chain" id="PRO_5043030076" description="GH10 domain-containing protein" evidence="8">
    <location>
        <begin position="28"/>
        <end position="582"/>
    </location>
</feature>
<dbReference type="Gene3D" id="2.60.120.260">
    <property type="entry name" value="Galactose-binding domain-like"/>
    <property type="match status" value="1"/>
</dbReference>
<proteinExistence type="inferred from homology"/>
<evidence type="ECO:0000256" key="5">
    <source>
        <dbReference type="ARBA" id="ARBA00023295"/>
    </source>
</evidence>
<dbReference type="InterPro" id="IPR001000">
    <property type="entry name" value="GH10_dom"/>
</dbReference>
<feature type="signal peptide" evidence="8">
    <location>
        <begin position="1"/>
        <end position="27"/>
    </location>
</feature>
<keyword evidence="5" id="KW-0326">Glycosidase</keyword>
<sequence length="582" mass="65337">MTGVANASYGIVLLILVAWLAGFGAEALPYDYTATTECLSVPHKPQYNGGIIRDPELNHGLKEWSKVGSPDIKHRSVDGNSFIVVEGRNRSHDSVSQKIYLEKDKLYTFSAWVQVNEGEHPVRATFNTSSGLRHAGITTARSKCWSMMKGGITVDTSEDTHLYLEATNASVQLWIDSVSLQPFTREEWESHQVQSVEKARKTRVRIAVLDSQKRPVRNASITIQAKATGFPLGCAMSKNILTNTAYQNWFKSRFRLTVFENEMKWYSNEAAQGREDYSVADAMMKFARQNSISVRGHNVLWDDPNMQPRWVKSLPAAALWKAVWNRVNSVMGRYKGQVIGWDVMNENLHFSFFEGKLGQDASGSAYQFATAADGRTTLFLNEYNTIEEPGDSMSSPAKYIQKIRAIQAYKGIHKNLGIGLEGHFRVANIPYMRSAIDTLGSLGLPIWITELDVQGGPNQVRYLEQILTEVHSHPRVNGIVLWAGWRPEGCYRMCLTDNNFRNLPTGDVVDRLHRQWGWMPLNGMTDSEGFFEASLFHGNYSVKVMDAPDELMQSLSDDQVFEVGPTESEESGPVEIVTNVSS</sequence>
<dbReference type="Pfam" id="PF00331">
    <property type="entry name" value="Glyco_hydro_10"/>
    <property type="match status" value="1"/>
</dbReference>
<evidence type="ECO:0000256" key="7">
    <source>
        <dbReference type="PROSITE-ProRule" id="PRU10061"/>
    </source>
</evidence>
<dbReference type="Gene3D" id="3.20.20.80">
    <property type="entry name" value="Glycosidases"/>
    <property type="match status" value="1"/>
</dbReference>
<evidence type="ECO:0000313" key="10">
    <source>
        <dbReference type="EMBL" id="KAK4792373.1"/>
    </source>
</evidence>
<reference evidence="10 11" key="1">
    <citation type="journal article" date="2023" name="Hortic Res">
        <title>Pangenome of water caltrop reveals structural variations and asymmetric subgenome divergence after allopolyploidization.</title>
        <authorList>
            <person name="Zhang X."/>
            <person name="Chen Y."/>
            <person name="Wang L."/>
            <person name="Yuan Y."/>
            <person name="Fang M."/>
            <person name="Shi L."/>
            <person name="Lu R."/>
            <person name="Comes H.P."/>
            <person name="Ma Y."/>
            <person name="Chen Y."/>
            <person name="Huang G."/>
            <person name="Zhou Y."/>
            <person name="Zheng Z."/>
            <person name="Qiu Y."/>
        </authorList>
    </citation>
    <scope>NUCLEOTIDE SEQUENCE [LARGE SCALE GENOMIC DNA]</scope>
    <source>
        <strain evidence="10">F231</strain>
    </source>
</reference>
<dbReference type="InterPro" id="IPR017853">
    <property type="entry name" value="GH"/>
</dbReference>
<dbReference type="InterPro" id="IPR003305">
    <property type="entry name" value="CenC_carb-bd"/>
</dbReference>
<evidence type="ECO:0000256" key="8">
    <source>
        <dbReference type="SAM" id="SignalP"/>
    </source>
</evidence>
<dbReference type="InterPro" id="IPR031158">
    <property type="entry name" value="GH10_AS"/>
</dbReference>
<keyword evidence="3" id="KW-0378">Hydrolase</keyword>
<dbReference type="EMBL" id="JAXQNO010000008">
    <property type="protein sequence ID" value="KAK4792373.1"/>
    <property type="molecule type" value="Genomic_DNA"/>
</dbReference>
<dbReference type="Proteomes" id="UP001346149">
    <property type="component" value="Unassembled WGS sequence"/>
</dbReference>
<keyword evidence="6" id="KW-0624">Polysaccharide degradation</keyword>